<dbReference type="SUPFAM" id="SSF52047">
    <property type="entry name" value="RNI-like"/>
    <property type="match status" value="1"/>
</dbReference>
<gene>
    <name evidence="2" type="ORF">BDN70DRAFT_924400</name>
</gene>
<accession>A0A9P5YRZ3</accession>
<feature type="region of interest" description="Disordered" evidence="1">
    <location>
        <begin position="130"/>
        <end position="151"/>
    </location>
</feature>
<proteinExistence type="predicted"/>
<evidence type="ECO:0000313" key="3">
    <source>
        <dbReference type="Proteomes" id="UP000807469"/>
    </source>
</evidence>
<organism evidence="2 3">
    <name type="scientific">Pholiota conissans</name>
    <dbReference type="NCBI Taxonomy" id="109636"/>
    <lineage>
        <taxon>Eukaryota</taxon>
        <taxon>Fungi</taxon>
        <taxon>Dikarya</taxon>
        <taxon>Basidiomycota</taxon>
        <taxon>Agaricomycotina</taxon>
        <taxon>Agaricomycetes</taxon>
        <taxon>Agaricomycetidae</taxon>
        <taxon>Agaricales</taxon>
        <taxon>Agaricineae</taxon>
        <taxon>Strophariaceae</taxon>
        <taxon>Pholiota</taxon>
    </lineage>
</organism>
<name>A0A9P5YRZ3_9AGAR</name>
<protein>
    <submittedName>
        <fullName evidence="2">Uncharacterized protein</fullName>
    </submittedName>
</protein>
<keyword evidence="3" id="KW-1185">Reference proteome</keyword>
<dbReference type="InterPro" id="IPR032675">
    <property type="entry name" value="LRR_dom_sf"/>
</dbReference>
<evidence type="ECO:0000313" key="2">
    <source>
        <dbReference type="EMBL" id="KAF9474752.1"/>
    </source>
</evidence>
<dbReference type="Gene3D" id="3.80.10.10">
    <property type="entry name" value="Ribonuclease Inhibitor"/>
    <property type="match status" value="1"/>
</dbReference>
<reference evidence="2" key="1">
    <citation type="submission" date="2020-11" db="EMBL/GenBank/DDBJ databases">
        <authorList>
            <consortium name="DOE Joint Genome Institute"/>
            <person name="Ahrendt S."/>
            <person name="Riley R."/>
            <person name="Andreopoulos W."/>
            <person name="Labutti K."/>
            <person name="Pangilinan J."/>
            <person name="Ruiz-Duenas F.J."/>
            <person name="Barrasa J.M."/>
            <person name="Sanchez-Garcia M."/>
            <person name="Camarero S."/>
            <person name="Miyauchi S."/>
            <person name="Serrano A."/>
            <person name="Linde D."/>
            <person name="Babiker R."/>
            <person name="Drula E."/>
            <person name="Ayuso-Fernandez I."/>
            <person name="Pacheco R."/>
            <person name="Padilla G."/>
            <person name="Ferreira P."/>
            <person name="Barriuso J."/>
            <person name="Kellner H."/>
            <person name="Castanera R."/>
            <person name="Alfaro M."/>
            <person name="Ramirez L."/>
            <person name="Pisabarro A.G."/>
            <person name="Kuo A."/>
            <person name="Tritt A."/>
            <person name="Lipzen A."/>
            <person name="He G."/>
            <person name="Yan M."/>
            <person name="Ng V."/>
            <person name="Cullen D."/>
            <person name="Martin F."/>
            <person name="Rosso M.-N."/>
            <person name="Henrissat B."/>
            <person name="Hibbett D."/>
            <person name="Martinez A.T."/>
            <person name="Grigoriev I.V."/>
        </authorList>
    </citation>
    <scope>NUCLEOTIDE SEQUENCE</scope>
    <source>
        <strain evidence="2">CIRM-BRFM 674</strain>
    </source>
</reference>
<comment type="caution">
    <text evidence="2">The sequence shown here is derived from an EMBL/GenBank/DDBJ whole genome shotgun (WGS) entry which is preliminary data.</text>
</comment>
<sequence length="493" mass="54993">MILHNAPLIDDENPCYCPTIPAAVYLKSLRCKTRNVAKPSRHLPGFSPSFTHVLGRAFHDNDMQGLENVMGSDWILDGYFTSGQGWFSSPISALEDLPPYSPTESAKLHTKAPGLDIAKELDPVPISLARSHSLKRKSSSSDLRAPPKYARSVQSVHDSSFDIELRRERLHYSVSLSSPQRKGTELSDPDRSEDFGHLITRLEYALPGMRLKERLLALPDRTAQTLMNFLANHGYINQASLEILSQSDVKSINFAPSLYEENGLNIHSQAIYSVLGKSGNFCSLLEISFSGIQILNSDIQHIHHLPNLTTLLLDETAITNEAVYLLVSLKRTLLRLSLARNPDINDDAVPAILILSELSFLSVFDTSIGMTGIRRIAETIHKEKRVMDVEIPFVCEDYIDSVHSHYLLNPLPPLISNPDVCNQLSVTALKRNLEAHANCNPTILTTGTIREMALRLHDILKIRKLDMLVLSMLEGSESIVYRSDVLKMSNPCI</sequence>
<dbReference type="OrthoDB" id="120976at2759"/>
<dbReference type="Proteomes" id="UP000807469">
    <property type="component" value="Unassembled WGS sequence"/>
</dbReference>
<dbReference type="EMBL" id="MU155363">
    <property type="protein sequence ID" value="KAF9474752.1"/>
    <property type="molecule type" value="Genomic_DNA"/>
</dbReference>
<evidence type="ECO:0000256" key="1">
    <source>
        <dbReference type="SAM" id="MobiDB-lite"/>
    </source>
</evidence>
<dbReference type="AlphaFoldDB" id="A0A9P5YRZ3"/>